<keyword evidence="1" id="KW-1133">Transmembrane helix</keyword>
<sequence length="414" mass="44406">MRVVGRGAVLLTAIAGAAIVVLRRPDAVLHAQFWAEDGPLWFGQAWNGGSLHALTTSYSGYLQTLPRLLALPAVALGLRHAPLLFNASAIAIQVAPAVFFVSNRCESLVPRRSVRVLVAFLYLLLPNGEINANITNAQWHLALLAFLVIVARRPRSRWARALDCIVVAVSCLSGPFCLVLVPVAAAWWWRRRGNGMLWLGSAATAATAIQVAALLLSTRPSPPHLGASIGGAMVIFANRVVLAGSFAQDQAPFLLADSGRSNALWAIPVTIVGIGVLGTTLLRGPLSLRLFVLAAGVVMLGGMLDARQDPGQPPLWRGMATPPFGGRYIFMMEVAWMVSVIWVASRLPRPRIRILGVTAACTCFVSGVAIHWSYAPYADLHPERYASQLERAGRGTIVTVPLNPPGWTVTLVAH</sequence>
<feature type="transmembrane region" description="Helical" evidence="1">
    <location>
        <begin position="324"/>
        <end position="345"/>
    </location>
</feature>
<keyword evidence="1" id="KW-0472">Membrane</keyword>
<feature type="transmembrane region" description="Helical" evidence="1">
    <location>
        <begin position="195"/>
        <end position="216"/>
    </location>
</feature>
<evidence type="ECO:0000313" key="2">
    <source>
        <dbReference type="EMBL" id="MBJ7608229.1"/>
    </source>
</evidence>
<feature type="transmembrane region" description="Helical" evidence="1">
    <location>
        <begin position="352"/>
        <end position="374"/>
    </location>
</feature>
<gene>
    <name evidence="2" type="ORF">JF887_02200</name>
</gene>
<feature type="transmembrane region" description="Helical" evidence="1">
    <location>
        <begin position="113"/>
        <end position="130"/>
    </location>
</feature>
<feature type="transmembrane region" description="Helical" evidence="1">
    <location>
        <begin position="136"/>
        <end position="152"/>
    </location>
</feature>
<dbReference type="Proteomes" id="UP000614410">
    <property type="component" value="Unassembled WGS sequence"/>
</dbReference>
<protein>
    <submittedName>
        <fullName evidence="2">Uncharacterized protein</fullName>
    </submittedName>
</protein>
<feature type="transmembrane region" description="Helical" evidence="1">
    <location>
        <begin position="263"/>
        <end position="281"/>
    </location>
</feature>
<feature type="transmembrane region" description="Helical" evidence="1">
    <location>
        <begin position="83"/>
        <end position="101"/>
    </location>
</feature>
<feature type="transmembrane region" description="Helical" evidence="1">
    <location>
        <begin position="225"/>
        <end position="243"/>
    </location>
</feature>
<keyword evidence="1" id="KW-0812">Transmembrane</keyword>
<organism evidence="2 3">
    <name type="scientific">Candidatus Amunia macphersoniae</name>
    <dbReference type="NCBI Taxonomy" id="3127014"/>
    <lineage>
        <taxon>Bacteria</taxon>
        <taxon>Bacillati</taxon>
        <taxon>Candidatus Dormiibacterota</taxon>
        <taxon>Candidatus Dormibacteria</taxon>
        <taxon>Candidatus Aeolococcales</taxon>
        <taxon>Candidatus Aeolococcaceae</taxon>
        <taxon>Candidatus Amunia</taxon>
    </lineage>
</organism>
<feature type="transmembrane region" description="Helical" evidence="1">
    <location>
        <begin position="164"/>
        <end position="189"/>
    </location>
</feature>
<feature type="transmembrane region" description="Helical" evidence="1">
    <location>
        <begin position="288"/>
        <end position="304"/>
    </location>
</feature>
<evidence type="ECO:0000313" key="3">
    <source>
        <dbReference type="Proteomes" id="UP000614410"/>
    </source>
</evidence>
<dbReference type="AlphaFoldDB" id="A0A934NIM7"/>
<name>A0A934NIM7_9BACT</name>
<dbReference type="EMBL" id="JAEKNN010000009">
    <property type="protein sequence ID" value="MBJ7608229.1"/>
    <property type="molecule type" value="Genomic_DNA"/>
</dbReference>
<proteinExistence type="predicted"/>
<evidence type="ECO:0000256" key="1">
    <source>
        <dbReference type="SAM" id="Phobius"/>
    </source>
</evidence>
<accession>A0A934NIM7</accession>
<comment type="caution">
    <text evidence="2">The sequence shown here is derived from an EMBL/GenBank/DDBJ whole genome shotgun (WGS) entry which is preliminary data.</text>
</comment>
<reference evidence="2 3" key="1">
    <citation type="submission" date="2020-10" db="EMBL/GenBank/DDBJ databases">
        <title>Ca. Dormibacterota MAGs.</title>
        <authorList>
            <person name="Montgomery K."/>
        </authorList>
    </citation>
    <scope>NUCLEOTIDE SEQUENCE [LARGE SCALE GENOMIC DNA]</scope>
    <source>
        <strain evidence="2">Mitchell_Peninsula_5</strain>
    </source>
</reference>